<dbReference type="InterPro" id="IPR012334">
    <property type="entry name" value="Pectin_lyas_fold"/>
</dbReference>
<dbReference type="Gene3D" id="2.160.20.10">
    <property type="entry name" value="Single-stranded right-handed beta-helix, Pectin lyase-like"/>
    <property type="match status" value="2"/>
</dbReference>
<feature type="signal peptide" evidence="1">
    <location>
        <begin position="1"/>
        <end position="27"/>
    </location>
</feature>
<dbReference type="Proteomes" id="UP000239735">
    <property type="component" value="Unassembled WGS sequence"/>
</dbReference>
<sequence>MSFPAPATKSAFLFLLALLCFSFRAPAQSHSVHLGAGGKLTYAQTPKGDRIPDFSCAGYEGGGVALPHVPTKRSVKPSGADDTDAIQVAIDAVSALPLVDGFRCAVELAPGSYQCARTLTITASGVVLRGAGDGDKGTTISMTGAPHLALRIEGHLDQKETGAPIAITDAYIPAGATTIHLADAASLHPGDTLLIRKPVTPAWVHFMGMDDLHRNGRDEHWVSARYLDVRRRIAAIHSNAVTLDVPLMDSYDSRFFEGGHATVTAITLTSQLAHVGIEDLRFIAPRQTIALGAPEFSGMQVRDVADSWVRSVTWEDTTNGVSVNAGSERITFLECSIVQRVAVTSAAKPADFAIDGSQILIDRCTASGDNTFYIVTQDREQGPVVVLHCRFLGNGHIEPHQRWFTGLLVDNCEVPDGGIDFMNRGEMGSGHGWAIGWAVAWNSTAKEFGMNTPPGSMIWSIGNRGDEINPVFPVFDGGPPRAQLEPATIESAGKPVKPASLYLAQLRDRRGPAAVKAIGY</sequence>
<name>A0A2N9L2Z9_9BACT</name>
<evidence type="ECO:0000256" key="1">
    <source>
        <dbReference type="SAM" id="SignalP"/>
    </source>
</evidence>
<feature type="chain" id="PRO_5014854299" description="Pectate lyase superfamily protein domain-containing protein" evidence="1">
    <location>
        <begin position="28"/>
        <end position="520"/>
    </location>
</feature>
<organism evidence="2 3">
    <name type="scientific">Candidatus Sulfuritelmatomonas gaucii</name>
    <dbReference type="NCBI Taxonomy" id="2043161"/>
    <lineage>
        <taxon>Bacteria</taxon>
        <taxon>Pseudomonadati</taxon>
        <taxon>Acidobacteriota</taxon>
        <taxon>Terriglobia</taxon>
        <taxon>Terriglobales</taxon>
        <taxon>Acidobacteriaceae</taxon>
        <taxon>Candidatus Sulfuritelmatomonas</taxon>
    </lineage>
</organism>
<dbReference type="OrthoDB" id="5488826at2"/>
<evidence type="ECO:0000313" key="3">
    <source>
        <dbReference type="Proteomes" id="UP000239735"/>
    </source>
</evidence>
<dbReference type="SUPFAM" id="SSF51126">
    <property type="entry name" value="Pectin lyase-like"/>
    <property type="match status" value="1"/>
</dbReference>
<accession>A0A2N9L2Z9</accession>
<dbReference type="AlphaFoldDB" id="A0A2N9L2Z9"/>
<dbReference type="InterPro" id="IPR011050">
    <property type="entry name" value="Pectin_lyase_fold/virulence"/>
</dbReference>
<evidence type="ECO:0008006" key="4">
    <source>
        <dbReference type="Google" id="ProtNLM"/>
    </source>
</evidence>
<evidence type="ECO:0000313" key="2">
    <source>
        <dbReference type="EMBL" id="SPE17414.1"/>
    </source>
</evidence>
<dbReference type="EMBL" id="OKRB01000002">
    <property type="protein sequence ID" value="SPE17414.1"/>
    <property type="molecule type" value="Genomic_DNA"/>
</dbReference>
<gene>
    <name evidence="2" type="ORF">SBA5_100011</name>
</gene>
<keyword evidence="1" id="KW-0732">Signal</keyword>
<proteinExistence type="predicted"/>
<protein>
    <recommendedName>
        <fullName evidence="4">Pectate lyase superfamily protein domain-containing protein</fullName>
    </recommendedName>
</protein>
<reference evidence="3" key="1">
    <citation type="submission" date="2018-02" db="EMBL/GenBank/DDBJ databases">
        <authorList>
            <person name="Hausmann B."/>
        </authorList>
    </citation>
    <scope>NUCLEOTIDE SEQUENCE [LARGE SCALE GENOMIC DNA]</scope>
    <source>
        <strain evidence="3">Peat soil MAG SbA5</strain>
    </source>
</reference>